<accession>A0ABN0UMQ5</accession>
<organism evidence="1 2">
    <name type="scientific">Rhodanobacter caeni</name>
    <dbReference type="NCBI Taxonomy" id="657654"/>
    <lineage>
        <taxon>Bacteria</taxon>
        <taxon>Pseudomonadati</taxon>
        <taxon>Pseudomonadota</taxon>
        <taxon>Gammaproteobacteria</taxon>
        <taxon>Lysobacterales</taxon>
        <taxon>Rhodanobacteraceae</taxon>
        <taxon>Rhodanobacter</taxon>
    </lineage>
</organism>
<reference evidence="1 2" key="1">
    <citation type="journal article" date="2019" name="Int. J. Syst. Evol. Microbiol.">
        <title>The Global Catalogue of Microorganisms (GCM) 10K type strain sequencing project: providing services to taxonomists for standard genome sequencing and annotation.</title>
        <authorList>
            <consortium name="The Broad Institute Genomics Platform"/>
            <consortium name="The Broad Institute Genome Sequencing Center for Infectious Disease"/>
            <person name="Wu L."/>
            <person name="Ma J."/>
        </authorList>
    </citation>
    <scope>NUCLEOTIDE SEQUENCE [LARGE SCALE GENOMIC DNA]</scope>
    <source>
        <strain evidence="1 2">JCM 16242</strain>
    </source>
</reference>
<gene>
    <name evidence="1" type="ORF">GCM10009126_21120</name>
</gene>
<comment type="caution">
    <text evidence="1">The sequence shown here is derived from an EMBL/GenBank/DDBJ whole genome shotgun (WGS) entry which is preliminary data.</text>
</comment>
<dbReference type="Proteomes" id="UP001500657">
    <property type="component" value="Unassembled WGS sequence"/>
</dbReference>
<evidence type="ECO:0000313" key="2">
    <source>
        <dbReference type="Proteomes" id="UP001500657"/>
    </source>
</evidence>
<sequence>MNIALNTSRPITVHTASEMLFKWYGTGDQVLAPRVRFNCQECGLAWAAPPNNASAPMVSVVNARLMP</sequence>
<evidence type="ECO:0000313" key="1">
    <source>
        <dbReference type="EMBL" id="GAA0255709.1"/>
    </source>
</evidence>
<keyword evidence="2" id="KW-1185">Reference proteome</keyword>
<name>A0ABN0UMQ5_9GAMM</name>
<proteinExistence type="predicted"/>
<protein>
    <submittedName>
        <fullName evidence="1">Uncharacterized protein</fullName>
    </submittedName>
</protein>
<dbReference type="EMBL" id="BAAAFO010000003">
    <property type="protein sequence ID" value="GAA0255709.1"/>
    <property type="molecule type" value="Genomic_DNA"/>
</dbReference>